<dbReference type="InterPro" id="IPR029016">
    <property type="entry name" value="GAF-like_dom_sf"/>
</dbReference>
<reference evidence="1 2" key="1">
    <citation type="submission" date="2018-12" db="EMBL/GenBank/DDBJ databases">
        <title>Genome Sequence of Candidatus Viridilinea halotolerans isolated from saline sulfide-rich spring.</title>
        <authorList>
            <person name="Grouzdev D.S."/>
            <person name="Burganskaya E.I."/>
            <person name="Krutkina M.S."/>
            <person name="Sukhacheva M.V."/>
            <person name="Gorlenko V.M."/>
        </authorList>
    </citation>
    <scope>NUCLEOTIDE SEQUENCE [LARGE SCALE GENOMIC DNA]</scope>
    <source>
        <strain evidence="1">Chok-6</strain>
    </source>
</reference>
<evidence type="ECO:0000313" key="2">
    <source>
        <dbReference type="Proteomes" id="UP000280307"/>
    </source>
</evidence>
<organism evidence="1 2">
    <name type="scientific">Candidatus Viridilinea halotolerans</name>
    <dbReference type="NCBI Taxonomy" id="2491704"/>
    <lineage>
        <taxon>Bacteria</taxon>
        <taxon>Bacillati</taxon>
        <taxon>Chloroflexota</taxon>
        <taxon>Chloroflexia</taxon>
        <taxon>Chloroflexales</taxon>
        <taxon>Chloroflexineae</taxon>
        <taxon>Oscillochloridaceae</taxon>
        <taxon>Candidatus Viridilinea</taxon>
    </lineage>
</organism>
<feature type="non-terminal residue" evidence="1">
    <location>
        <position position="145"/>
    </location>
</feature>
<dbReference type="SUPFAM" id="SSF55781">
    <property type="entry name" value="GAF domain-like"/>
    <property type="match status" value="1"/>
</dbReference>
<accession>A0A426U8N8</accession>
<gene>
    <name evidence="1" type="ORF">EI684_02900</name>
</gene>
<evidence type="ECO:0008006" key="3">
    <source>
        <dbReference type="Google" id="ProtNLM"/>
    </source>
</evidence>
<dbReference type="Proteomes" id="UP000280307">
    <property type="component" value="Unassembled WGS sequence"/>
</dbReference>
<comment type="caution">
    <text evidence="1">The sequence shown here is derived from an EMBL/GenBank/DDBJ whole genome shotgun (WGS) entry which is preliminary data.</text>
</comment>
<evidence type="ECO:0000313" key="1">
    <source>
        <dbReference type="EMBL" id="RRR76552.1"/>
    </source>
</evidence>
<dbReference type="AlphaFoldDB" id="A0A426U8N8"/>
<sequence length="145" mass="15726">MSQTQPLVGAALPLGDLLALGNQLRTDDAPEQLLHELAEALRRIMASPQVYIRLRNMDTDALEALAFAGVDAAQEARLRAAVLPPSLYQELLRPERRVGEAFWLPAGTADAAALLLVPLRGRAERLIGLVFMSLPPTHTALDTEV</sequence>
<protein>
    <recommendedName>
        <fullName evidence="3">GAF domain-containing protein</fullName>
    </recommendedName>
</protein>
<proteinExistence type="predicted"/>
<dbReference type="EMBL" id="RSAS01000112">
    <property type="protein sequence ID" value="RRR76552.1"/>
    <property type="molecule type" value="Genomic_DNA"/>
</dbReference>
<name>A0A426U8N8_9CHLR</name>
<dbReference type="Gene3D" id="3.30.450.40">
    <property type="match status" value="1"/>
</dbReference>